<protein>
    <submittedName>
        <fullName evidence="1">Uncharacterized protein</fullName>
    </submittedName>
</protein>
<dbReference type="EMBL" id="WNYA01000001">
    <property type="protein sequence ID" value="KAG8594116.1"/>
    <property type="molecule type" value="Genomic_DNA"/>
</dbReference>
<keyword evidence="2" id="KW-1185">Reference proteome</keyword>
<gene>
    <name evidence="1" type="ORF">GDO81_001083</name>
</gene>
<comment type="caution">
    <text evidence="1">The sequence shown here is derived from an EMBL/GenBank/DDBJ whole genome shotgun (WGS) entry which is preliminary data.</text>
</comment>
<proteinExistence type="predicted"/>
<sequence length="92" mass="10190">MLLSHIVDRLTKIKQCFANKQGKSIAFLSCSTGSSLSTIYSYKSSWVSMMLCWQYCTSALDTRNCAWHLLAGGSSAETTASQASLCPFMYRN</sequence>
<dbReference type="Proteomes" id="UP000824782">
    <property type="component" value="Unassembled WGS sequence"/>
</dbReference>
<dbReference type="AlphaFoldDB" id="A0AAV7DA82"/>
<organism evidence="1 2">
    <name type="scientific">Engystomops pustulosus</name>
    <name type="common">Tungara frog</name>
    <name type="synonym">Physalaemus pustulosus</name>
    <dbReference type="NCBI Taxonomy" id="76066"/>
    <lineage>
        <taxon>Eukaryota</taxon>
        <taxon>Metazoa</taxon>
        <taxon>Chordata</taxon>
        <taxon>Craniata</taxon>
        <taxon>Vertebrata</taxon>
        <taxon>Euteleostomi</taxon>
        <taxon>Amphibia</taxon>
        <taxon>Batrachia</taxon>
        <taxon>Anura</taxon>
        <taxon>Neobatrachia</taxon>
        <taxon>Hyloidea</taxon>
        <taxon>Leptodactylidae</taxon>
        <taxon>Leiuperinae</taxon>
        <taxon>Engystomops</taxon>
    </lineage>
</organism>
<name>A0AAV7DA82_ENGPU</name>
<accession>A0AAV7DA82</accession>
<reference evidence="1" key="1">
    <citation type="thesis" date="2020" institute="ProQuest LLC" country="789 East Eisenhower Parkway, Ann Arbor, MI, USA">
        <title>Comparative Genomics and Chromosome Evolution.</title>
        <authorList>
            <person name="Mudd A.B."/>
        </authorList>
    </citation>
    <scope>NUCLEOTIDE SEQUENCE</scope>
    <source>
        <strain evidence="1">237g6f4</strain>
        <tissue evidence="1">Blood</tissue>
    </source>
</reference>
<evidence type="ECO:0000313" key="1">
    <source>
        <dbReference type="EMBL" id="KAG8594116.1"/>
    </source>
</evidence>
<evidence type="ECO:0000313" key="2">
    <source>
        <dbReference type="Proteomes" id="UP000824782"/>
    </source>
</evidence>